<dbReference type="AlphaFoldDB" id="A0A3R8KYI0"/>
<proteinExistence type="predicted"/>
<dbReference type="EC" id="4.2.1.45" evidence="2"/>
<dbReference type="Proteomes" id="UP000274920">
    <property type="component" value="Unassembled WGS sequence"/>
</dbReference>
<dbReference type="InterPro" id="IPR016040">
    <property type="entry name" value="NAD(P)-bd_dom"/>
</dbReference>
<keyword evidence="3" id="KW-1185">Reference proteome</keyword>
<evidence type="ECO:0000259" key="1">
    <source>
        <dbReference type="Pfam" id="PF16363"/>
    </source>
</evidence>
<dbReference type="GO" id="GO:0047733">
    <property type="term" value="F:CDP-glucose 4,6-dehydratase activity"/>
    <property type="evidence" value="ECO:0007669"/>
    <property type="project" value="UniProtKB-EC"/>
</dbReference>
<organism evidence="2 3">
    <name type="scientific">Schaedlerella arabinosiphila</name>
    <dbReference type="NCBI Taxonomy" id="2044587"/>
    <lineage>
        <taxon>Bacteria</taxon>
        <taxon>Bacillati</taxon>
        <taxon>Bacillota</taxon>
        <taxon>Clostridia</taxon>
        <taxon>Lachnospirales</taxon>
        <taxon>Lachnospiraceae</taxon>
        <taxon>Schaedlerella</taxon>
    </lineage>
</organism>
<dbReference type="SUPFAM" id="SSF51735">
    <property type="entry name" value="NAD(P)-binding Rossmann-fold domains"/>
    <property type="match status" value="1"/>
</dbReference>
<comment type="caution">
    <text evidence="2">The sequence shown here is derived from an EMBL/GenBank/DDBJ whole genome shotgun (WGS) entry which is preliminary data.</text>
</comment>
<evidence type="ECO:0000313" key="3">
    <source>
        <dbReference type="Proteomes" id="UP000274920"/>
    </source>
</evidence>
<protein>
    <submittedName>
        <fullName evidence="2">CDP-glucose 4,6-dehydratase</fullName>
        <ecNumber evidence="2">4.2.1.45</ecNumber>
    </submittedName>
</protein>
<feature type="domain" description="NAD(P)-binding" evidence="1">
    <location>
        <begin position="11"/>
        <end position="321"/>
    </location>
</feature>
<evidence type="ECO:0000313" key="2">
    <source>
        <dbReference type="EMBL" id="RRK34564.1"/>
    </source>
</evidence>
<dbReference type="Pfam" id="PF16363">
    <property type="entry name" value="GDP_Man_Dehyd"/>
    <property type="match status" value="1"/>
</dbReference>
<dbReference type="NCBIfam" id="TIGR02622">
    <property type="entry name" value="CDP_4_6_dhtase"/>
    <property type="match status" value="1"/>
</dbReference>
<keyword evidence="2" id="KW-0456">Lyase</keyword>
<dbReference type="Gene3D" id="3.40.50.720">
    <property type="entry name" value="NAD(P)-binding Rossmann-like Domain"/>
    <property type="match status" value="1"/>
</dbReference>
<dbReference type="RefSeq" id="WP_125129672.1">
    <property type="nucleotide sequence ID" value="NZ_RHJS01000002.1"/>
</dbReference>
<accession>A0A3R8KYI0</accession>
<dbReference type="PANTHER" id="PTHR43000">
    <property type="entry name" value="DTDP-D-GLUCOSE 4,6-DEHYDRATASE-RELATED"/>
    <property type="match status" value="1"/>
</dbReference>
<dbReference type="EMBL" id="RHJS01000002">
    <property type="protein sequence ID" value="RRK34564.1"/>
    <property type="molecule type" value="Genomic_DNA"/>
</dbReference>
<dbReference type="InterPro" id="IPR036291">
    <property type="entry name" value="NAD(P)-bd_dom_sf"/>
</dbReference>
<reference evidence="2" key="1">
    <citation type="submission" date="2018-10" db="EMBL/GenBank/DDBJ databases">
        <title>Schaedlerella arabinophila gen. nov. sp. nov., isolated from the mouse intestinal tract and comparative analysis with the genome of the closely related altered Schaedler flora strain ASF502.</title>
        <authorList>
            <person name="Miyake S."/>
            <person name="Soh M."/>
            <person name="Seedorf H."/>
        </authorList>
    </citation>
    <scope>NUCLEOTIDE SEQUENCE [LARGE SCALE GENOMIC DNA]</scope>
    <source>
        <strain evidence="2">DSM 106076</strain>
    </source>
</reference>
<dbReference type="Gene3D" id="3.90.25.10">
    <property type="entry name" value="UDP-galactose 4-epimerase, domain 1"/>
    <property type="match status" value="1"/>
</dbReference>
<gene>
    <name evidence="2" type="primary">rfbG</name>
    <name evidence="2" type="ORF">EBB54_26905</name>
</gene>
<name>A0A3R8KYI0_9FIRM</name>
<sequence length="351" mass="39743">MKNFYRNKKVLITGNTGFKGSWMTQMLLLLGADVAGISLRPATDPSLYEILHQESNIHEYIVDIRDFEQVQNIFHEEKPEIVFHLAAQPIVIDSYRDPRYTYDVNVMGTVNICECVRKSDSVRSFINVTTDKVYRNNEWEFPYRETDRLDGFDPYSNSKSCSELVTASYVRSFFTGRDVAVSACRAGNVIGGGDFSGFRIIPDCYRDTVSGKGIAVRNPDSVRPYQHVLEAVSFYLLAAKMQMDDGSLAGNYNVGPEYSDCIKTSEVCNLFCGFWGEAARWEAIETQGPHEANLLRLDTSKAKSRLGWRPVWDVKRAIKETVHWYKAFSEDGDMTGVTEGQIKAYLSEGKL</sequence>
<dbReference type="InterPro" id="IPR013445">
    <property type="entry name" value="CDP_4_6_deHydtase"/>
</dbReference>